<dbReference type="CTD" id="9946476"/>
<name>A0A1S0TSM7_LOALO</name>
<dbReference type="GeneID" id="9946476"/>
<dbReference type="KEGG" id="loa:LOAG_09047"/>
<feature type="chain" id="PRO_5010338189" evidence="1">
    <location>
        <begin position="20"/>
        <end position="191"/>
    </location>
</feature>
<gene>
    <name evidence="2" type="ORF">LOAG_09047</name>
</gene>
<dbReference type="AlphaFoldDB" id="A0A1S0TSM7"/>
<organism evidence="2">
    <name type="scientific">Loa loa</name>
    <name type="common">Eye worm</name>
    <name type="synonym">Filaria loa</name>
    <dbReference type="NCBI Taxonomy" id="7209"/>
    <lineage>
        <taxon>Eukaryota</taxon>
        <taxon>Metazoa</taxon>
        <taxon>Ecdysozoa</taxon>
        <taxon>Nematoda</taxon>
        <taxon>Chromadorea</taxon>
        <taxon>Rhabditida</taxon>
        <taxon>Spirurina</taxon>
        <taxon>Spiruromorpha</taxon>
        <taxon>Filarioidea</taxon>
        <taxon>Onchocercidae</taxon>
        <taxon>Loa</taxon>
    </lineage>
</organism>
<proteinExistence type="predicted"/>
<reference evidence="2" key="1">
    <citation type="submission" date="2012-04" db="EMBL/GenBank/DDBJ databases">
        <title>The Genome Sequence of Loa loa.</title>
        <authorList>
            <consortium name="The Broad Institute Genome Sequencing Platform"/>
            <consortium name="Broad Institute Genome Sequencing Center for Infectious Disease"/>
            <person name="Nutman T.B."/>
            <person name="Fink D.L."/>
            <person name="Russ C."/>
            <person name="Young S."/>
            <person name="Zeng Q."/>
            <person name="Gargeya S."/>
            <person name="Alvarado L."/>
            <person name="Berlin A."/>
            <person name="Chapman S.B."/>
            <person name="Chen Z."/>
            <person name="Freedman E."/>
            <person name="Gellesch M."/>
            <person name="Goldberg J."/>
            <person name="Griggs A."/>
            <person name="Gujja S."/>
            <person name="Heilman E.R."/>
            <person name="Heiman D."/>
            <person name="Howarth C."/>
            <person name="Mehta T."/>
            <person name="Neiman D."/>
            <person name="Pearson M."/>
            <person name="Roberts A."/>
            <person name="Saif S."/>
            <person name="Shea T."/>
            <person name="Shenoy N."/>
            <person name="Sisk P."/>
            <person name="Stolte C."/>
            <person name="Sykes S."/>
            <person name="White J."/>
            <person name="Yandava C."/>
            <person name="Haas B."/>
            <person name="Henn M.R."/>
            <person name="Nusbaum C."/>
            <person name="Birren B."/>
        </authorList>
    </citation>
    <scope>NUCLEOTIDE SEQUENCE [LARGE SCALE GENOMIC DNA]</scope>
</reference>
<sequence>MSYFLLIFLIFYQLQKNNAGEEILSTPSAAEAGAGSKFYFNTLNICSIVMDLISQSVCITAPVCFKFSFFFINLEPIMVQDRVEDSICHVSGVDHNDVNLTGVTGSGILTTTKGTQCLIPLTAFPGWLAFTSILYEMLTHASYLLMVVRKYVQQNCAPFFRNWFMMLSFEPFCMIHSPLSISMAQTTGCIQ</sequence>
<evidence type="ECO:0000313" key="2">
    <source>
        <dbReference type="EMBL" id="EFO19447.1"/>
    </source>
</evidence>
<dbReference type="RefSeq" id="XP_003144624.1">
    <property type="nucleotide sequence ID" value="XM_003144576.1"/>
</dbReference>
<evidence type="ECO:0000256" key="1">
    <source>
        <dbReference type="SAM" id="SignalP"/>
    </source>
</evidence>
<dbReference type="OrthoDB" id="10596484at2759"/>
<feature type="signal peptide" evidence="1">
    <location>
        <begin position="1"/>
        <end position="19"/>
    </location>
</feature>
<accession>A0A1S0TSM7</accession>
<dbReference type="InParanoid" id="A0A1S0TSM7"/>
<dbReference type="EMBL" id="JH712245">
    <property type="protein sequence ID" value="EFO19447.1"/>
    <property type="molecule type" value="Genomic_DNA"/>
</dbReference>
<protein>
    <submittedName>
        <fullName evidence="2">Uncharacterized protein</fullName>
    </submittedName>
</protein>
<keyword evidence="1" id="KW-0732">Signal</keyword>